<dbReference type="Gene3D" id="3.30.70.330">
    <property type="match status" value="1"/>
</dbReference>
<gene>
    <name evidence="5" type="ORF">SCHCODRAFT_47147</name>
</gene>
<dbReference type="OrthoDB" id="167718at2759"/>
<feature type="compositionally biased region" description="Basic and acidic residues" evidence="3">
    <location>
        <begin position="53"/>
        <end position="72"/>
    </location>
</feature>
<evidence type="ECO:0000313" key="5">
    <source>
        <dbReference type="EMBL" id="EFJ02570.1"/>
    </source>
</evidence>
<dbReference type="AlphaFoldDB" id="D8PS86"/>
<feature type="compositionally biased region" description="Basic residues" evidence="3">
    <location>
        <begin position="306"/>
        <end position="319"/>
    </location>
</feature>
<keyword evidence="1 2" id="KW-0694">RNA-binding</keyword>
<dbReference type="SUPFAM" id="SSF54928">
    <property type="entry name" value="RNA-binding domain, RBD"/>
    <property type="match status" value="1"/>
</dbReference>
<dbReference type="Pfam" id="PF00076">
    <property type="entry name" value="RRM_1"/>
    <property type="match status" value="1"/>
</dbReference>
<evidence type="ECO:0000256" key="3">
    <source>
        <dbReference type="SAM" id="MobiDB-lite"/>
    </source>
</evidence>
<dbReference type="CDD" id="cd12400">
    <property type="entry name" value="RRM_Nop6"/>
    <property type="match status" value="1"/>
</dbReference>
<protein>
    <recommendedName>
        <fullName evidence="4">RRM domain-containing protein</fullName>
    </recommendedName>
</protein>
<evidence type="ECO:0000256" key="1">
    <source>
        <dbReference type="ARBA" id="ARBA00022884"/>
    </source>
</evidence>
<dbReference type="EMBL" id="GL377302">
    <property type="protein sequence ID" value="EFJ02570.1"/>
    <property type="molecule type" value="Genomic_DNA"/>
</dbReference>
<dbReference type="RefSeq" id="XP_003037472.1">
    <property type="nucleotide sequence ID" value="XM_003037426.1"/>
</dbReference>
<name>D8PS86_SCHCM</name>
<dbReference type="HOGENOM" id="CLU_037639_1_1_1"/>
<dbReference type="Proteomes" id="UP000007431">
    <property type="component" value="Unassembled WGS sequence"/>
</dbReference>
<feature type="compositionally biased region" description="Basic and acidic residues" evidence="3">
    <location>
        <begin position="130"/>
        <end position="148"/>
    </location>
</feature>
<feature type="region of interest" description="Disordered" evidence="3">
    <location>
        <begin position="252"/>
        <end position="331"/>
    </location>
</feature>
<feature type="compositionally biased region" description="Low complexity" evidence="3">
    <location>
        <begin position="111"/>
        <end position="122"/>
    </location>
</feature>
<dbReference type="SMART" id="SM00360">
    <property type="entry name" value="RRM"/>
    <property type="match status" value="1"/>
</dbReference>
<feature type="compositionally biased region" description="Basic residues" evidence="3">
    <location>
        <begin position="99"/>
        <end position="108"/>
    </location>
</feature>
<dbReference type="OMA" id="IKAHFAS"/>
<evidence type="ECO:0000313" key="6">
    <source>
        <dbReference type="Proteomes" id="UP000007431"/>
    </source>
</evidence>
<reference evidence="5 6" key="1">
    <citation type="journal article" date="2010" name="Nat. Biotechnol.">
        <title>Genome sequence of the model mushroom Schizophyllum commune.</title>
        <authorList>
            <person name="Ohm R.A."/>
            <person name="de Jong J.F."/>
            <person name="Lugones L.G."/>
            <person name="Aerts A."/>
            <person name="Kothe E."/>
            <person name="Stajich J.E."/>
            <person name="de Vries R.P."/>
            <person name="Record E."/>
            <person name="Levasseur A."/>
            <person name="Baker S.E."/>
            <person name="Bartholomew K.A."/>
            <person name="Coutinho P.M."/>
            <person name="Erdmann S."/>
            <person name="Fowler T.J."/>
            <person name="Gathman A.C."/>
            <person name="Lombard V."/>
            <person name="Henrissat B."/>
            <person name="Knabe N."/>
            <person name="Kuees U."/>
            <person name="Lilly W.W."/>
            <person name="Lindquist E."/>
            <person name="Lucas S."/>
            <person name="Magnuson J.K."/>
            <person name="Piumi F."/>
            <person name="Raudaskoski M."/>
            <person name="Salamov A."/>
            <person name="Schmutz J."/>
            <person name="Schwarze F.W.M.R."/>
            <person name="vanKuyk P.A."/>
            <person name="Horton J.S."/>
            <person name="Grigoriev I.V."/>
            <person name="Woesten H.A.B."/>
        </authorList>
    </citation>
    <scope>NUCLEOTIDE SEQUENCE [LARGE SCALE GENOMIC DNA]</scope>
    <source>
        <strain evidence="6">H4-8 / FGSC 9210</strain>
    </source>
</reference>
<organism evidence="6">
    <name type="scientific">Schizophyllum commune (strain H4-8 / FGSC 9210)</name>
    <name type="common">Split gill fungus</name>
    <dbReference type="NCBI Taxonomy" id="578458"/>
    <lineage>
        <taxon>Eukaryota</taxon>
        <taxon>Fungi</taxon>
        <taxon>Dikarya</taxon>
        <taxon>Basidiomycota</taxon>
        <taxon>Agaricomycotina</taxon>
        <taxon>Agaricomycetes</taxon>
        <taxon>Agaricomycetidae</taxon>
        <taxon>Agaricales</taxon>
        <taxon>Schizophyllaceae</taxon>
        <taxon>Schizophyllum</taxon>
    </lineage>
</organism>
<feature type="domain" description="RRM" evidence="4">
    <location>
        <begin position="153"/>
        <end position="236"/>
    </location>
</feature>
<dbReference type="STRING" id="578458.D8PS86"/>
<dbReference type="VEuPathDB" id="FungiDB:SCHCODRAFT_02487771"/>
<proteinExistence type="predicted"/>
<dbReference type="eggNOG" id="KOG0118">
    <property type="taxonomic scope" value="Eukaryota"/>
</dbReference>
<feature type="compositionally biased region" description="Basic residues" evidence="3">
    <location>
        <begin position="7"/>
        <end position="25"/>
    </location>
</feature>
<dbReference type="InterPro" id="IPR034228">
    <property type="entry name" value="Nop6_RRM"/>
</dbReference>
<accession>D8PS86</accession>
<dbReference type="GO" id="GO:0005730">
    <property type="term" value="C:nucleolus"/>
    <property type="evidence" value="ECO:0007669"/>
    <property type="project" value="TreeGrafter"/>
</dbReference>
<dbReference type="PROSITE" id="PS50102">
    <property type="entry name" value="RRM"/>
    <property type="match status" value="1"/>
</dbReference>
<dbReference type="InterPro" id="IPR035979">
    <property type="entry name" value="RBD_domain_sf"/>
</dbReference>
<evidence type="ECO:0000256" key="2">
    <source>
        <dbReference type="PROSITE-ProRule" id="PRU00176"/>
    </source>
</evidence>
<dbReference type="GO" id="GO:0042274">
    <property type="term" value="P:ribosomal small subunit biogenesis"/>
    <property type="evidence" value="ECO:0007669"/>
    <property type="project" value="TreeGrafter"/>
</dbReference>
<dbReference type="InterPro" id="IPR012677">
    <property type="entry name" value="Nucleotide-bd_a/b_plait_sf"/>
</dbReference>
<dbReference type="GeneID" id="9585104"/>
<sequence>MSPPAKISKKQKKALAFRERKKRGDKGRPEQLDVPQDDIEEQEAAEHAQPGPSKDRTGKRGADAGKGGKEPGEPSVVAPTDAGEATDREVAAEGAGAGKTKKGKGKKRAVADGAEGDAAAAAPKSKKRKREDDAVDGDKEESARPEKKVKQRLILFVGNLKFSTSKEAIQRHFSACEPPPEIRLLTPKTTKPGAAPTKSKGCAFLEFQNKTALQQALKLHQSELEGRLINVELTAGGGGKSEARLNKLKQRNKEMLTRRDKKAAKGNDGAVPERPQRYSATSGLEQAPLKKRTWSVPDADDDTTHRGGKKHVRGKKRSKAFSTGMNAIPIG</sequence>
<dbReference type="InterPro" id="IPR000504">
    <property type="entry name" value="RRM_dom"/>
</dbReference>
<feature type="region of interest" description="Disordered" evidence="3">
    <location>
        <begin position="1"/>
        <end position="149"/>
    </location>
</feature>
<dbReference type="PANTHER" id="PTHR23236">
    <property type="entry name" value="EUKARYOTIC TRANSLATION INITIATION FACTOR 4B/4H"/>
    <property type="match status" value="1"/>
</dbReference>
<dbReference type="KEGG" id="scm:SCHCO_02487771"/>
<dbReference type="InParanoid" id="D8PS86"/>
<dbReference type="GO" id="GO:0019843">
    <property type="term" value="F:rRNA binding"/>
    <property type="evidence" value="ECO:0007669"/>
    <property type="project" value="TreeGrafter"/>
</dbReference>
<evidence type="ECO:0000259" key="4">
    <source>
        <dbReference type="PROSITE" id="PS50102"/>
    </source>
</evidence>
<dbReference type="PANTHER" id="PTHR23236:SF51">
    <property type="entry name" value="NUCLEOLAR PROTEIN 6"/>
    <property type="match status" value="1"/>
</dbReference>
<keyword evidence="6" id="KW-1185">Reference proteome</keyword>